<name>A0AB33IUT8_9BACT</name>
<dbReference type="InterPro" id="IPR015883">
    <property type="entry name" value="Glyco_hydro_20_cat"/>
</dbReference>
<dbReference type="InterPro" id="IPR017853">
    <property type="entry name" value="GH"/>
</dbReference>
<evidence type="ECO:0000259" key="7">
    <source>
        <dbReference type="Pfam" id="PF00728"/>
    </source>
</evidence>
<dbReference type="EC" id="3.2.1.52" evidence="3"/>
<evidence type="ECO:0000313" key="9">
    <source>
        <dbReference type="EMBL" id="BFO71783.1"/>
    </source>
</evidence>
<accession>A0AB33IUT8</accession>
<evidence type="ECO:0000256" key="4">
    <source>
        <dbReference type="ARBA" id="ARBA00022801"/>
    </source>
</evidence>
<evidence type="ECO:0000256" key="2">
    <source>
        <dbReference type="ARBA" id="ARBA00006285"/>
    </source>
</evidence>
<dbReference type="Gene3D" id="3.30.379.10">
    <property type="entry name" value="Chitobiase/beta-hexosaminidase domain 2-like"/>
    <property type="match status" value="1"/>
</dbReference>
<sequence>MMASLSVQAADANYNVVPLPQNIEMAKGKAFVLNANTVIVTDETADMQRNAQFLADFIKEATGIQVSVVQGKAKAKSGNIVLRLNKKLTGNESYTLTVNEKNVTIESLTPAGVFYGIQTLRKSLPVGNETSINLPATKISDAPRFGYRGCMLDCARHFFPVSFIKQYIDMLALHNLNKFHWHLTEDQGWRMEVKKYPKLTQMGAIRQQTLVGHYGSGLFDKTPYGEGMYYTQEQMREIVDYAAKRYITVIPEIDMPGHMLGALHAYPELGCTGGPYKVAEEWGVFPDILCAGKEETFKFVEDVLDELCDIFPSKTIHLGGDEAPRTRWEKCPLCQKRIKDLNITGKNGFSAEAQLQVYFLNRVAKYLKGKGRNVIGWDEILEGDDIDPATTVMSWRGVEGGKIASDRGLNVIMSPTTYYYLDYYQTKDKSAFVLIGGDLPVEKTYGYNPVPDDASANLKKHVLGVQANLWTEYVPNASLAEYMLLPRLAAMAETGWTANDKKDFNSFKQREGNLTKLYDTKGWYYCKEAWQEDKK</sequence>
<comment type="catalytic activity">
    <reaction evidence="1">
        <text>Hydrolysis of terminal non-reducing N-acetyl-D-hexosamine residues in N-acetyl-beta-D-hexosaminides.</text>
        <dbReference type="EC" id="3.2.1.52"/>
    </reaction>
</comment>
<dbReference type="InterPro" id="IPR015882">
    <property type="entry name" value="HEX_bac_N"/>
</dbReference>
<feature type="active site" description="Proton donor" evidence="6">
    <location>
        <position position="322"/>
    </location>
</feature>
<dbReference type="GO" id="GO:0016020">
    <property type="term" value="C:membrane"/>
    <property type="evidence" value="ECO:0007669"/>
    <property type="project" value="TreeGrafter"/>
</dbReference>
<dbReference type="AlphaFoldDB" id="A0AB33IUT8"/>
<dbReference type="PRINTS" id="PR00738">
    <property type="entry name" value="GLHYDRLASE20"/>
</dbReference>
<dbReference type="InterPro" id="IPR025705">
    <property type="entry name" value="Beta_hexosaminidase_sua/sub"/>
</dbReference>
<dbReference type="GO" id="GO:0004563">
    <property type="term" value="F:beta-N-acetylhexosaminidase activity"/>
    <property type="evidence" value="ECO:0007669"/>
    <property type="project" value="UniProtKB-EC"/>
</dbReference>
<keyword evidence="4" id="KW-0378">Hydrolase</keyword>
<keyword evidence="5" id="KW-0326">Glycosidase</keyword>
<dbReference type="Pfam" id="PF02838">
    <property type="entry name" value="Glyco_hydro_20b"/>
    <property type="match status" value="1"/>
</dbReference>
<dbReference type="PANTHER" id="PTHR22600:SF57">
    <property type="entry name" value="BETA-N-ACETYLHEXOSAMINIDASE"/>
    <property type="match status" value="1"/>
</dbReference>
<dbReference type="GO" id="GO:0005975">
    <property type="term" value="P:carbohydrate metabolic process"/>
    <property type="evidence" value="ECO:0007669"/>
    <property type="project" value="InterPro"/>
</dbReference>
<dbReference type="EMBL" id="AP035785">
    <property type="protein sequence ID" value="BFO71783.1"/>
    <property type="molecule type" value="Genomic_DNA"/>
</dbReference>
<proteinExistence type="inferred from homology"/>
<dbReference type="InterPro" id="IPR029018">
    <property type="entry name" value="Hex-like_dom2"/>
</dbReference>
<evidence type="ECO:0000256" key="5">
    <source>
        <dbReference type="ARBA" id="ARBA00023295"/>
    </source>
</evidence>
<feature type="domain" description="Beta-hexosaminidase bacterial type N-terminal" evidence="8">
    <location>
        <begin position="14"/>
        <end position="142"/>
    </location>
</feature>
<dbReference type="PIRSF" id="PIRSF001093">
    <property type="entry name" value="B-hxosamndse_ab_euk"/>
    <property type="match status" value="1"/>
</dbReference>
<dbReference type="PANTHER" id="PTHR22600">
    <property type="entry name" value="BETA-HEXOSAMINIDASE"/>
    <property type="match status" value="1"/>
</dbReference>
<evidence type="ECO:0000259" key="8">
    <source>
        <dbReference type="Pfam" id="PF02838"/>
    </source>
</evidence>
<comment type="similarity">
    <text evidence="2">Belongs to the glycosyl hydrolase 20 family.</text>
</comment>
<feature type="domain" description="Glycoside hydrolase family 20 catalytic" evidence="7">
    <location>
        <begin position="145"/>
        <end position="498"/>
    </location>
</feature>
<dbReference type="GO" id="GO:0030203">
    <property type="term" value="P:glycosaminoglycan metabolic process"/>
    <property type="evidence" value="ECO:0007669"/>
    <property type="project" value="TreeGrafter"/>
</dbReference>
<dbReference type="CDD" id="cd06563">
    <property type="entry name" value="GH20_chitobiase-like"/>
    <property type="match status" value="1"/>
</dbReference>
<dbReference type="Gene3D" id="3.20.20.80">
    <property type="entry name" value="Glycosidases"/>
    <property type="match status" value="1"/>
</dbReference>
<dbReference type="SUPFAM" id="SSF55545">
    <property type="entry name" value="beta-N-acetylhexosaminidase-like domain"/>
    <property type="match status" value="1"/>
</dbReference>
<evidence type="ECO:0000256" key="1">
    <source>
        <dbReference type="ARBA" id="ARBA00001231"/>
    </source>
</evidence>
<evidence type="ECO:0000256" key="3">
    <source>
        <dbReference type="ARBA" id="ARBA00012663"/>
    </source>
</evidence>
<reference evidence="9" key="1">
    <citation type="submission" date="2024-07" db="EMBL/GenBank/DDBJ databases">
        <title>Complete genome sequence of Prevotella sp. YM-2024 GTC17253.</title>
        <authorList>
            <person name="Hayashi M."/>
            <person name="Muto Y."/>
            <person name="Tanaka K."/>
            <person name="Niwa H."/>
        </authorList>
    </citation>
    <scope>NUCLEOTIDE SEQUENCE</scope>
    <source>
        <strain evidence="9">GTC17253</strain>
    </source>
</reference>
<organism evidence="9">
    <name type="scientific">Prevotella sp. GTC17253</name>
    <dbReference type="NCBI Taxonomy" id="3236793"/>
    <lineage>
        <taxon>Bacteria</taxon>
        <taxon>Pseudomonadati</taxon>
        <taxon>Bacteroidota</taxon>
        <taxon>Bacteroidia</taxon>
        <taxon>Bacteroidales</taxon>
        <taxon>Prevotellaceae</taxon>
        <taxon>Prevotella</taxon>
    </lineage>
</organism>
<protein>
    <recommendedName>
        <fullName evidence="3">beta-N-acetylhexosaminidase</fullName>
        <ecNumber evidence="3">3.2.1.52</ecNumber>
    </recommendedName>
</protein>
<evidence type="ECO:0000256" key="6">
    <source>
        <dbReference type="PIRSR" id="PIRSR625705-1"/>
    </source>
</evidence>
<gene>
    <name evidence="9" type="ORF">GTC17253_17490</name>
</gene>
<dbReference type="SUPFAM" id="SSF51445">
    <property type="entry name" value="(Trans)glycosidases"/>
    <property type="match status" value="1"/>
</dbReference>
<dbReference type="Pfam" id="PF00728">
    <property type="entry name" value="Glyco_hydro_20"/>
    <property type="match status" value="1"/>
</dbReference>